<gene>
    <name evidence="10" type="ORF">ILUMI_03359</name>
</gene>
<dbReference type="Gene3D" id="3.30.160.60">
    <property type="entry name" value="Classic Zinc Finger"/>
    <property type="match status" value="3"/>
</dbReference>
<feature type="compositionally biased region" description="Polar residues" evidence="8">
    <location>
        <begin position="269"/>
        <end position="280"/>
    </location>
</feature>
<feature type="domain" description="C2H2-type" evidence="9">
    <location>
        <begin position="475"/>
        <end position="502"/>
    </location>
</feature>
<evidence type="ECO:0000256" key="5">
    <source>
        <dbReference type="ARBA" id="ARBA00022833"/>
    </source>
</evidence>
<dbReference type="SMART" id="SM00355">
    <property type="entry name" value="ZnF_C2H2"/>
    <property type="match status" value="5"/>
</dbReference>
<name>A0A8K0DGH3_IGNLU</name>
<dbReference type="AlphaFoldDB" id="A0A8K0DGH3"/>
<evidence type="ECO:0000256" key="4">
    <source>
        <dbReference type="ARBA" id="ARBA00022771"/>
    </source>
</evidence>
<sequence>MSDKIYQENVMDNFIRPPCAQQPLNGIPMQPYTSYTMPVMGNNGYNMQSHNMCDYMYGSTQAVNRNNPSTYTPSTSFMNCSEQLDNTGSWLMPDPRAVADIERGLKYTDKMETIEITSKDLSPASCCSNIDLLIPDFYKNVNKDGLNFYNKSTISDSQWYCSMNCNNQKYAEYPSCSQINSNNNFMAVEEKTGGKYYDNSLMKNYNNYNNMYCMQQYEKNVSDKVDSILTENLYCHYENKIQETHHIFNMNDINHEQFYSENDSLNFPSINNVNQPNGDGSNDESDIIVEESDDEDDYSEDLERRYDYTTNCIICNIIYTPVGNQFYILTAETPLTMSSQQPVFKKLSEMIRIFSDKRNYLCSQCLSLINTIDHLQLKLETSRFELYNKYEKTCKENNLNFTAPKLETHKNRNLPHHCKHLDCDKKFATVTKLKNHIKLKHDKKFVAICSICNIGFIKISDYKSHKISHSTEKKFNCTKCEKSYKTLSNLNYHMKFHNDQLPFICDICNKGFMRKEYLESHKNLDAHLKYHEGGIKKKVCNTCNKSITTGFEEHLRTHSNLKEFECELCQMKFNTKVLITHS</sequence>
<dbReference type="GO" id="GO:0006357">
    <property type="term" value="P:regulation of transcription by RNA polymerase II"/>
    <property type="evidence" value="ECO:0007669"/>
    <property type="project" value="TreeGrafter"/>
</dbReference>
<dbReference type="OrthoDB" id="3437960at2759"/>
<feature type="domain" description="C2H2-type" evidence="9">
    <location>
        <begin position="416"/>
        <end position="441"/>
    </location>
</feature>
<evidence type="ECO:0000256" key="3">
    <source>
        <dbReference type="ARBA" id="ARBA00022737"/>
    </source>
</evidence>
<evidence type="ECO:0000313" key="11">
    <source>
        <dbReference type="Proteomes" id="UP000801492"/>
    </source>
</evidence>
<dbReference type="SUPFAM" id="SSF57667">
    <property type="entry name" value="beta-beta-alpha zinc fingers"/>
    <property type="match status" value="3"/>
</dbReference>
<feature type="domain" description="C2H2-type" evidence="9">
    <location>
        <begin position="447"/>
        <end position="474"/>
    </location>
</feature>
<dbReference type="PANTHER" id="PTHR24390">
    <property type="entry name" value="ZINC FINGER PROTEIN"/>
    <property type="match status" value="1"/>
</dbReference>
<dbReference type="PROSITE" id="PS50157">
    <property type="entry name" value="ZINC_FINGER_C2H2_2"/>
    <property type="match status" value="4"/>
</dbReference>
<comment type="subcellular location">
    <subcellularLocation>
        <location evidence="1">Nucleus</location>
    </subcellularLocation>
</comment>
<dbReference type="Pfam" id="PF00096">
    <property type="entry name" value="zf-C2H2"/>
    <property type="match status" value="2"/>
</dbReference>
<evidence type="ECO:0000256" key="6">
    <source>
        <dbReference type="ARBA" id="ARBA00023242"/>
    </source>
</evidence>
<dbReference type="EMBL" id="VTPC01001174">
    <property type="protein sequence ID" value="KAF2902823.1"/>
    <property type="molecule type" value="Genomic_DNA"/>
</dbReference>
<feature type="region of interest" description="Disordered" evidence="8">
    <location>
        <begin position="269"/>
        <end position="299"/>
    </location>
</feature>
<protein>
    <recommendedName>
        <fullName evidence="9">C2H2-type domain-containing protein</fullName>
    </recommendedName>
</protein>
<evidence type="ECO:0000256" key="8">
    <source>
        <dbReference type="SAM" id="MobiDB-lite"/>
    </source>
</evidence>
<dbReference type="FunFam" id="3.30.160.60:FF:000100">
    <property type="entry name" value="Zinc finger 45-like"/>
    <property type="match status" value="1"/>
</dbReference>
<organism evidence="10 11">
    <name type="scientific">Ignelater luminosus</name>
    <name type="common">Cucubano</name>
    <name type="synonym">Pyrophorus luminosus</name>
    <dbReference type="NCBI Taxonomy" id="2038154"/>
    <lineage>
        <taxon>Eukaryota</taxon>
        <taxon>Metazoa</taxon>
        <taxon>Ecdysozoa</taxon>
        <taxon>Arthropoda</taxon>
        <taxon>Hexapoda</taxon>
        <taxon>Insecta</taxon>
        <taxon>Pterygota</taxon>
        <taxon>Neoptera</taxon>
        <taxon>Endopterygota</taxon>
        <taxon>Coleoptera</taxon>
        <taxon>Polyphaga</taxon>
        <taxon>Elateriformia</taxon>
        <taxon>Elateroidea</taxon>
        <taxon>Elateridae</taxon>
        <taxon>Agrypninae</taxon>
        <taxon>Pyrophorini</taxon>
        <taxon>Ignelater</taxon>
    </lineage>
</organism>
<dbReference type="InterPro" id="IPR013087">
    <property type="entry name" value="Znf_C2H2_type"/>
</dbReference>
<dbReference type="GO" id="GO:0008270">
    <property type="term" value="F:zinc ion binding"/>
    <property type="evidence" value="ECO:0007669"/>
    <property type="project" value="UniProtKB-KW"/>
</dbReference>
<reference evidence="10" key="1">
    <citation type="submission" date="2019-08" db="EMBL/GenBank/DDBJ databases">
        <title>The genome of the North American firefly Photinus pyralis.</title>
        <authorList>
            <consortium name="Photinus pyralis genome working group"/>
            <person name="Fallon T.R."/>
            <person name="Sander Lower S.E."/>
            <person name="Weng J.-K."/>
        </authorList>
    </citation>
    <scope>NUCLEOTIDE SEQUENCE</scope>
    <source>
        <strain evidence="10">TRF0915ILg1</strain>
        <tissue evidence="10">Whole body</tissue>
    </source>
</reference>
<keyword evidence="4 7" id="KW-0863">Zinc-finger</keyword>
<evidence type="ECO:0000256" key="2">
    <source>
        <dbReference type="ARBA" id="ARBA00022723"/>
    </source>
</evidence>
<keyword evidence="6" id="KW-0539">Nucleus</keyword>
<accession>A0A8K0DGH3</accession>
<comment type="caution">
    <text evidence="10">The sequence shown here is derived from an EMBL/GenBank/DDBJ whole genome shotgun (WGS) entry which is preliminary data.</text>
</comment>
<dbReference type="PROSITE" id="PS00028">
    <property type="entry name" value="ZINC_FINGER_C2H2_1"/>
    <property type="match status" value="4"/>
</dbReference>
<evidence type="ECO:0000256" key="7">
    <source>
        <dbReference type="PROSITE-ProRule" id="PRU00042"/>
    </source>
</evidence>
<keyword evidence="3" id="KW-0677">Repeat</keyword>
<feature type="domain" description="C2H2-type" evidence="9">
    <location>
        <begin position="503"/>
        <end position="532"/>
    </location>
</feature>
<feature type="compositionally biased region" description="Acidic residues" evidence="8">
    <location>
        <begin position="281"/>
        <end position="299"/>
    </location>
</feature>
<keyword evidence="11" id="KW-1185">Reference proteome</keyword>
<dbReference type="GO" id="GO:0000978">
    <property type="term" value="F:RNA polymerase II cis-regulatory region sequence-specific DNA binding"/>
    <property type="evidence" value="ECO:0007669"/>
    <property type="project" value="TreeGrafter"/>
</dbReference>
<evidence type="ECO:0000259" key="9">
    <source>
        <dbReference type="PROSITE" id="PS50157"/>
    </source>
</evidence>
<keyword evidence="5" id="KW-0862">Zinc</keyword>
<dbReference type="GO" id="GO:0005634">
    <property type="term" value="C:nucleus"/>
    <property type="evidence" value="ECO:0007669"/>
    <property type="project" value="UniProtKB-SubCell"/>
</dbReference>
<keyword evidence="2" id="KW-0479">Metal-binding</keyword>
<dbReference type="InterPro" id="IPR036236">
    <property type="entry name" value="Znf_C2H2_sf"/>
</dbReference>
<proteinExistence type="predicted"/>
<dbReference type="PANTHER" id="PTHR24390:SF235">
    <property type="entry name" value="GH09339P-RELATED"/>
    <property type="match status" value="1"/>
</dbReference>
<evidence type="ECO:0000313" key="10">
    <source>
        <dbReference type="EMBL" id="KAF2902823.1"/>
    </source>
</evidence>
<evidence type="ECO:0000256" key="1">
    <source>
        <dbReference type="ARBA" id="ARBA00004123"/>
    </source>
</evidence>
<dbReference type="Proteomes" id="UP000801492">
    <property type="component" value="Unassembled WGS sequence"/>
</dbReference>
<dbReference type="GO" id="GO:0003700">
    <property type="term" value="F:DNA-binding transcription factor activity"/>
    <property type="evidence" value="ECO:0007669"/>
    <property type="project" value="TreeGrafter"/>
</dbReference>